<sequence>MPGRRDLFFLPNHRVQSEDHAAFDYAWQKSRAGEATFSTSRLLPQIPRGPIPGNTPTPRPRCN</sequence>
<dbReference type="AlphaFoldDB" id="A0A1A6HL66"/>
<feature type="compositionally biased region" description="Pro residues" evidence="1">
    <location>
        <begin position="47"/>
        <end position="63"/>
    </location>
</feature>
<evidence type="ECO:0000256" key="1">
    <source>
        <dbReference type="SAM" id="MobiDB-lite"/>
    </source>
</evidence>
<dbReference type="EMBL" id="LZPO01027430">
    <property type="protein sequence ID" value="OBS78427.1"/>
    <property type="molecule type" value="Genomic_DNA"/>
</dbReference>
<gene>
    <name evidence="2" type="ORF">A6R68_19183</name>
</gene>
<evidence type="ECO:0000313" key="3">
    <source>
        <dbReference type="Proteomes" id="UP000092124"/>
    </source>
</evidence>
<reference evidence="2 3" key="1">
    <citation type="submission" date="2016-06" db="EMBL/GenBank/DDBJ databases">
        <title>The Draft Genome Sequence and Annotation of the Desert Woodrat Neotoma lepida.</title>
        <authorList>
            <person name="Campbell M."/>
            <person name="Oakeson K.F."/>
            <person name="Yandell M."/>
            <person name="Halpert J.R."/>
            <person name="Dearing D."/>
        </authorList>
    </citation>
    <scope>NUCLEOTIDE SEQUENCE [LARGE SCALE GENOMIC DNA]</scope>
    <source>
        <strain evidence="2">417</strain>
        <tissue evidence="2">Liver</tissue>
    </source>
</reference>
<evidence type="ECO:0000313" key="2">
    <source>
        <dbReference type="EMBL" id="OBS78427.1"/>
    </source>
</evidence>
<comment type="caution">
    <text evidence="2">The sequence shown here is derived from an EMBL/GenBank/DDBJ whole genome shotgun (WGS) entry which is preliminary data.</text>
</comment>
<proteinExistence type="predicted"/>
<organism evidence="2 3">
    <name type="scientific">Neotoma lepida</name>
    <name type="common">Desert woodrat</name>
    <dbReference type="NCBI Taxonomy" id="56216"/>
    <lineage>
        <taxon>Eukaryota</taxon>
        <taxon>Metazoa</taxon>
        <taxon>Chordata</taxon>
        <taxon>Craniata</taxon>
        <taxon>Vertebrata</taxon>
        <taxon>Euteleostomi</taxon>
        <taxon>Mammalia</taxon>
        <taxon>Eutheria</taxon>
        <taxon>Euarchontoglires</taxon>
        <taxon>Glires</taxon>
        <taxon>Rodentia</taxon>
        <taxon>Myomorpha</taxon>
        <taxon>Muroidea</taxon>
        <taxon>Cricetidae</taxon>
        <taxon>Neotominae</taxon>
        <taxon>Neotoma</taxon>
    </lineage>
</organism>
<name>A0A1A6HL66_NEOLE</name>
<dbReference type="Proteomes" id="UP000092124">
    <property type="component" value="Unassembled WGS sequence"/>
</dbReference>
<feature type="region of interest" description="Disordered" evidence="1">
    <location>
        <begin position="34"/>
        <end position="63"/>
    </location>
</feature>
<keyword evidence="3" id="KW-1185">Reference proteome</keyword>
<accession>A0A1A6HL66</accession>
<protein>
    <submittedName>
        <fullName evidence="2">Uncharacterized protein</fullName>
    </submittedName>
</protein>